<dbReference type="Pfam" id="PF24105">
    <property type="entry name" value="Beta-prop_CAF1B_HIR1"/>
    <property type="match status" value="1"/>
</dbReference>
<dbReference type="PROSITE" id="PS50294">
    <property type="entry name" value="WD_REPEATS_REGION"/>
    <property type="match status" value="2"/>
</dbReference>
<evidence type="ECO:0000313" key="11">
    <source>
        <dbReference type="EMBL" id="CAK9195899.1"/>
    </source>
</evidence>
<dbReference type="InterPro" id="IPR001680">
    <property type="entry name" value="WD40_rpt"/>
</dbReference>
<keyword evidence="5" id="KW-0227">DNA damage</keyword>
<feature type="repeat" description="WD" evidence="9">
    <location>
        <begin position="60"/>
        <end position="91"/>
    </location>
</feature>
<evidence type="ECO:0000313" key="12">
    <source>
        <dbReference type="Proteomes" id="UP001497512"/>
    </source>
</evidence>
<comment type="similarity">
    <text evidence="2">Belongs to the WD repeat HIR1 family.</text>
</comment>
<evidence type="ECO:0000256" key="9">
    <source>
        <dbReference type="PROSITE-ProRule" id="PRU00221"/>
    </source>
</evidence>
<keyword evidence="6" id="KW-0156">Chromatin regulator</keyword>
<protein>
    <recommendedName>
        <fullName evidence="10">CAF1B/HIR1 beta-propeller domain-containing protein</fullName>
    </recommendedName>
</protein>
<dbReference type="PANTHER" id="PTHR15271:SF4">
    <property type="entry name" value="CHROMATIN ASSEMBLY FACTOR 1 SUBUNIT B"/>
    <property type="match status" value="1"/>
</dbReference>
<dbReference type="Gene3D" id="2.130.10.10">
    <property type="entry name" value="YVTN repeat-like/Quinoprotein amine dehydrogenase"/>
    <property type="match status" value="2"/>
</dbReference>
<dbReference type="SMART" id="SM00320">
    <property type="entry name" value="WD40"/>
    <property type="match status" value="6"/>
</dbReference>
<keyword evidence="3 9" id="KW-0853">WD repeat</keyword>
<evidence type="ECO:0000256" key="1">
    <source>
        <dbReference type="ARBA" id="ARBA00004123"/>
    </source>
</evidence>
<gene>
    <name evidence="11" type="ORF">CSSPTR1EN2_LOCUS3204</name>
</gene>
<name>A0ABP0TG88_9BRYO</name>
<keyword evidence="8" id="KW-0539">Nucleus</keyword>
<sequence length="516" mass="55752">MKGGTVQIAWHGSQPVLSLDFHSPSGLLATAGADHDIKLWSVRQKENAAAAPTVKFEAELSYHSKAVNALRFAPSGQLLASGGDGGEILIWRQVDNADNQTSWKVFRALVMHQRDVLDLAWSPDSASLMSGSVDNHCIIWKVSTGQAWQVLNEHLHYVQGVAWDPAGQFVVSLSADRTCRIYSSQMIPTSKGTDKGFYVCQQVLAKTDLAPLKQNDKTDLNGSIAGPSKHHLFHDETLPSFFRRLAWSPDASFLVVPSGIHKPFLEAAPCNMSYLISRDDLSRPAIQLPGPSKPVVAVRFCPLVFTLHSTVPEEQQYNTSFSLPYRLVFAVATLDSLLIYDTQHSSPIVVVAGLHYAAITDIAWSADAQYVAVSSQDGYCSLFSFTDAELGLQMPCSEMPPHIASYLPEVLLAKAKTTAAEIIGKAEHVPASSPPKDSSVAVCPRPLKHRRITPSAVLINSPPSDGKIDHNAPREAASDLPASLGEPHCVIPAVTTVDLPSSPSAAALHHSMLNPC</sequence>
<keyword evidence="7" id="KW-0234">DNA repair</keyword>
<evidence type="ECO:0000259" key="10">
    <source>
        <dbReference type="Pfam" id="PF24105"/>
    </source>
</evidence>
<organism evidence="11 12">
    <name type="scientific">Sphagnum troendelagicum</name>
    <dbReference type="NCBI Taxonomy" id="128251"/>
    <lineage>
        <taxon>Eukaryota</taxon>
        <taxon>Viridiplantae</taxon>
        <taxon>Streptophyta</taxon>
        <taxon>Embryophyta</taxon>
        <taxon>Bryophyta</taxon>
        <taxon>Sphagnophytina</taxon>
        <taxon>Sphagnopsida</taxon>
        <taxon>Sphagnales</taxon>
        <taxon>Sphagnaceae</taxon>
        <taxon>Sphagnum</taxon>
    </lineage>
</organism>
<evidence type="ECO:0000256" key="5">
    <source>
        <dbReference type="ARBA" id="ARBA00022763"/>
    </source>
</evidence>
<reference evidence="11" key="1">
    <citation type="submission" date="2024-02" db="EMBL/GenBank/DDBJ databases">
        <authorList>
            <consortium name="ELIXIR-Norway"/>
            <consortium name="Elixir Norway"/>
        </authorList>
    </citation>
    <scope>NUCLEOTIDE SEQUENCE</scope>
</reference>
<evidence type="ECO:0000256" key="3">
    <source>
        <dbReference type="ARBA" id="ARBA00022574"/>
    </source>
</evidence>
<comment type="subcellular location">
    <subcellularLocation>
        <location evidence="1">Nucleus</location>
    </subcellularLocation>
</comment>
<evidence type="ECO:0000256" key="8">
    <source>
        <dbReference type="ARBA" id="ARBA00023242"/>
    </source>
</evidence>
<dbReference type="InterPro" id="IPR055410">
    <property type="entry name" value="Beta-prop_CAF1B_HIR1"/>
</dbReference>
<dbReference type="InterPro" id="IPR036322">
    <property type="entry name" value="WD40_repeat_dom_sf"/>
</dbReference>
<feature type="repeat" description="WD" evidence="9">
    <location>
        <begin position="109"/>
        <end position="150"/>
    </location>
</feature>
<keyword evidence="12" id="KW-1185">Reference proteome</keyword>
<keyword evidence="4" id="KW-0677">Repeat</keyword>
<evidence type="ECO:0000256" key="4">
    <source>
        <dbReference type="ARBA" id="ARBA00022737"/>
    </source>
</evidence>
<accession>A0ABP0TG88</accession>
<dbReference type="EMBL" id="OZ019903">
    <property type="protein sequence ID" value="CAK9195899.1"/>
    <property type="molecule type" value="Genomic_DNA"/>
</dbReference>
<dbReference type="PROSITE" id="PS50082">
    <property type="entry name" value="WD_REPEATS_2"/>
    <property type="match status" value="4"/>
</dbReference>
<dbReference type="Proteomes" id="UP001497512">
    <property type="component" value="Chromosome 11"/>
</dbReference>
<evidence type="ECO:0000256" key="6">
    <source>
        <dbReference type="ARBA" id="ARBA00022853"/>
    </source>
</evidence>
<dbReference type="InterPro" id="IPR015943">
    <property type="entry name" value="WD40/YVTN_repeat-like_dom_sf"/>
</dbReference>
<dbReference type="InterPro" id="IPR045145">
    <property type="entry name" value="PTHR15271"/>
</dbReference>
<feature type="repeat" description="WD" evidence="9">
    <location>
        <begin position="16"/>
        <end position="50"/>
    </location>
</feature>
<dbReference type="SUPFAM" id="SSF50978">
    <property type="entry name" value="WD40 repeat-like"/>
    <property type="match status" value="1"/>
</dbReference>
<feature type="repeat" description="WD" evidence="9">
    <location>
        <begin position="151"/>
        <end position="183"/>
    </location>
</feature>
<evidence type="ECO:0000256" key="2">
    <source>
        <dbReference type="ARBA" id="ARBA00007306"/>
    </source>
</evidence>
<evidence type="ECO:0000256" key="7">
    <source>
        <dbReference type="ARBA" id="ARBA00023204"/>
    </source>
</evidence>
<proteinExistence type="inferred from homology"/>
<feature type="domain" description="CAF1B/HIR1 beta-propeller" evidence="10">
    <location>
        <begin position="1"/>
        <end position="390"/>
    </location>
</feature>
<dbReference type="PANTHER" id="PTHR15271">
    <property type="entry name" value="CHROMATIN ASSEMBLY FACTOR 1 SUBUNIT B"/>
    <property type="match status" value="1"/>
</dbReference>